<dbReference type="GO" id="GO:0009279">
    <property type="term" value="C:cell outer membrane"/>
    <property type="evidence" value="ECO:0007669"/>
    <property type="project" value="UniProtKB-SubCell"/>
</dbReference>
<dbReference type="OrthoDB" id="5873117at2"/>
<dbReference type="Proteomes" id="UP000295055">
    <property type="component" value="Unassembled WGS sequence"/>
</dbReference>
<dbReference type="SUPFAM" id="SSF56925">
    <property type="entry name" value="OMPA-like"/>
    <property type="match status" value="1"/>
</dbReference>
<evidence type="ECO:0000256" key="3">
    <source>
        <dbReference type="ARBA" id="ARBA00022692"/>
    </source>
</evidence>
<reference evidence="8 9" key="1">
    <citation type="submission" date="2019-03" db="EMBL/GenBank/DDBJ databases">
        <title>Genomic analyses of the natural microbiome of Caenorhabditis elegans.</title>
        <authorList>
            <person name="Samuel B."/>
        </authorList>
    </citation>
    <scope>NUCLEOTIDE SEQUENCE [LARGE SCALE GENOMIC DNA]</scope>
    <source>
        <strain evidence="8 9">JUb102</strain>
    </source>
</reference>
<dbReference type="InterPro" id="IPR027385">
    <property type="entry name" value="Beta-barrel_OMP"/>
</dbReference>
<proteinExistence type="predicted"/>
<name>A0A4R3NCI3_9GAMM</name>
<dbReference type="InterPro" id="IPR000758">
    <property type="entry name" value="Enterovir_OMP"/>
</dbReference>
<evidence type="ECO:0000259" key="7">
    <source>
        <dbReference type="Pfam" id="PF13505"/>
    </source>
</evidence>
<protein>
    <submittedName>
        <fullName evidence="8">Attachment invasion locus protein</fullName>
    </submittedName>
</protein>
<dbReference type="EMBL" id="SMAS01000020">
    <property type="protein sequence ID" value="TCT28136.1"/>
    <property type="molecule type" value="Genomic_DNA"/>
</dbReference>
<evidence type="ECO:0000256" key="5">
    <source>
        <dbReference type="ARBA" id="ARBA00023136"/>
    </source>
</evidence>
<evidence type="ECO:0000256" key="6">
    <source>
        <dbReference type="SAM" id="SignalP"/>
    </source>
</evidence>
<dbReference type="InterPro" id="IPR011250">
    <property type="entry name" value="OMP/PagP_B-barrel"/>
</dbReference>
<evidence type="ECO:0000256" key="2">
    <source>
        <dbReference type="ARBA" id="ARBA00022452"/>
    </source>
</evidence>
<dbReference type="InterPro" id="IPR051723">
    <property type="entry name" value="Bact_OM_Invasion-Related"/>
</dbReference>
<keyword evidence="5" id="KW-0472">Membrane</keyword>
<organism evidence="8 9">
    <name type="scientific">Providencia alcalifaciens</name>
    <dbReference type="NCBI Taxonomy" id="126385"/>
    <lineage>
        <taxon>Bacteria</taxon>
        <taxon>Pseudomonadati</taxon>
        <taxon>Pseudomonadota</taxon>
        <taxon>Gammaproteobacteria</taxon>
        <taxon>Enterobacterales</taxon>
        <taxon>Morganellaceae</taxon>
        <taxon>Providencia</taxon>
    </lineage>
</organism>
<dbReference type="AlphaFoldDB" id="A0A4R3NCI3"/>
<dbReference type="Gene3D" id="2.40.160.20">
    <property type="match status" value="1"/>
</dbReference>
<evidence type="ECO:0000313" key="8">
    <source>
        <dbReference type="EMBL" id="TCT28136.1"/>
    </source>
</evidence>
<accession>A0A4R3NCI3</accession>
<dbReference type="NCBIfam" id="TIGR01414">
    <property type="entry name" value="autotrans_barl"/>
    <property type="match status" value="1"/>
</dbReference>
<evidence type="ECO:0000313" key="9">
    <source>
        <dbReference type="Proteomes" id="UP000295055"/>
    </source>
</evidence>
<comment type="subcellular location">
    <subcellularLocation>
        <location evidence="1">Cell outer membrane</location>
        <topology evidence="1">Multi-pass membrane protein</topology>
    </subcellularLocation>
</comment>
<evidence type="ECO:0000256" key="4">
    <source>
        <dbReference type="ARBA" id="ARBA00022729"/>
    </source>
</evidence>
<dbReference type="PRINTS" id="PR00316">
    <property type="entry name" value="ENTEROVIROMP"/>
</dbReference>
<comment type="caution">
    <text evidence="8">The sequence shown here is derived from an EMBL/GenBank/DDBJ whole genome shotgun (WGS) entry which is preliminary data.</text>
</comment>
<keyword evidence="3" id="KW-0812">Transmembrane</keyword>
<dbReference type="PANTHER" id="PTHR35892:SF2">
    <property type="entry name" value="OUTER MEMBRANE PROTEIN PAGN"/>
    <property type="match status" value="1"/>
</dbReference>
<dbReference type="Pfam" id="PF13505">
    <property type="entry name" value="OMP_b-brl"/>
    <property type="match status" value="1"/>
</dbReference>
<dbReference type="GO" id="GO:0044384">
    <property type="term" value="C:host outer membrane"/>
    <property type="evidence" value="ECO:0007669"/>
    <property type="project" value="InterPro"/>
</dbReference>
<dbReference type="InterPro" id="IPR006315">
    <property type="entry name" value="OM_autotransptr_brl_dom"/>
</dbReference>
<feature type="chain" id="PRO_5020513542" evidence="6">
    <location>
        <begin position="21"/>
        <end position="181"/>
    </location>
</feature>
<dbReference type="PROSITE" id="PS00695">
    <property type="entry name" value="ENT_VIR_OMP_2"/>
    <property type="match status" value="1"/>
</dbReference>
<feature type="signal peptide" evidence="6">
    <location>
        <begin position="1"/>
        <end position="20"/>
    </location>
</feature>
<keyword evidence="4 6" id="KW-0732">Signal</keyword>
<gene>
    <name evidence="8" type="ORF">EC835_1202</name>
</gene>
<sequence length="181" mass="20046">MHLKKTAIAILFTVSTGLSAGAGATENTTISLGFVNSHAKLKIDNLSRSDNLHGLNLKYRYEFNDRFGVVTSVLRSKVIYNIKNQGQKTGSADATYYSLTSGPSYRLNQYVSTYALAGIGHARFNGNIDPFHKTFTHNAFTAGTGFQFNITQNVSLDTHYEYAQFKNLKMNTFTAGVGYRF</sequence>
<evidence type="ECO:0000256" key="1">
    <source>
        <dbReference type="ARBA" id="ARBA00004571"/>
    </source>
</evidence>
<dbReference type="RefSeq" id="WP_132497339.1">
    <property type="nucleotide sequence ID" value="NZ_SMAS01000020.1"/>
</dbReference>
<feature type="domain" description="Outer membrane protein beta-barrel" evidence="7">
    <location>
        <begin position="11"/>
        <end position="181"/>
    </location>
</feature>
<keyword evidence="2" id="KW-1134">Transmembrane beta strand</keyword>
<dbReference type="PANTHER" id="PTHR35892">
    <property type="entry name" value="OUTER MEMBRANE PROTEIN PAGN-RELATED"/>
    <property type="match status" value="1"/>
</dbReference>
<dbReference type="PROSITE" id="PS00694">
    <property type="entry name" value="ENT_VIR_OMP_1"/>
    <property type="match status" value="1"/>
</dbReference>